<dbReference type="PANTHER" id="PTHR21716">
    <property type="entry name" value="TRANSMEMBRANE PROTEIN"/>
    <property type="match status" value="1"/>
</dbReference>
<organism evidence="9 10">
    <name type="scientific">Solirubrobacter ginsenosidimutans</name>
    <dbReference type="NCBI Taxonomy" id="490573"/>
    <lineage>
        <taxon>Bacteria</taxon>
        <taxon>Bacillati</taxon>
        <taxon>Actinomycetota</taxon>
        <taxon>Thermoleophilia</taxon>
        <taxon>Solirubrobacterales</taxon>
        <taxon>Solirubrobacteraceae</taxon>
        <taxon>Solirubrobacter</taxon>
    </lineage>
</organism>
<name>A0A9X3MQR2_9ACTN</name>
<evidence type="ECO:0000256" key="5">
    <source>
        <dbReference type="ARBA" id="ARBA00022692"/>
    </source>
</evidence>
<dbReference type="Pfam" id="PF01594">
    <property type="entry name" value="AI-2E_transport"/>
    <property type="match status" value="1"/>
</dbReference>
<gene>
    <name evidence="9" type="ORF">OM076_07275</name>
</gene>
<keyword evidence="6 8" id="KW-1133">Transmembrane helix</keyword>
<comment type="subcellular location">
    <subcellularLocation>
        <location evidence="1">Cell membrane</location>
        <topology evidence="1">Multi-pass membrane protein</topology>
    </subcellularLocation>
</comment>
<protein>
    <submittedName>
        <fullName evidence="9">AI-2E family transporter</fullName>
    </submittedName>
</protein>
<dbReference type="AlphaFoldDB" id="A0A9X3MQR2"/>
<feature type="transmembrane region" description="Helical" evidence="8">
    <location>
        <begin position="26"/>
        <end position="47"/>
    </location>
</feature>
<feature type="transmembrane region" description="Helical" evidence="8">
    <location>
        <begin position="216"/>
        <end position="236"/>
    </location>
</feature>
<keyword evidence="3" id="KW-0813">Transport</keyword>
<comment type="caution">
    <text evidence="9">The sequence shown here is derived from an EMBL/GenBank/DDBJ whole genome shotgun (WGS) entry which is preliminary data.</text>
</comment>
<dbReference type="PANTHER" id="PTHR21716:SF53">
    <property type="entry name" value="PERMEASE PERM-RELATED"/>
    <property type="match status" value="1"/>
</dbReference>
<evidence type="ECO:0000256" key="6">
    <source>
        <dbReference type="ARBA" id="ARBA00022989"/>
    </source>
</evidence>
<dbReference type="Proteomes" id="UP001149140">
    <property type="component" value="Unassembled WGS sequence"/>
</dbReference>
<proteinExistence type="inferred from homology"/>
<dbReference type="GO" id="GO:0005886">
    <property type="term" value="C:plasma membrane"/>
    <property type="evidence" value="ECO:0007669"/>
    <property type="project" value="UniProtKB-SubCell"/>
</dbReference>
<feature type="transmembrane region" description="Helical" evidence="8">
    <location>
        <begin position="316"/>
        <end position="349"/>
    </location>
</feature>
<accession>A0A9X3MQR2</accession>
<dbReference type="EMBL" id="JAPDOD010000004">
    <property type="protein sequence ID" value="MDA0160057.1"/>
    <property type="molecule type" value="Genomic_DNA"/>
</dbReference>
<evidence type="ECO:0000256" key="4">
    <source>
        <dbReference type="ARBA" id="ARBA00022475"/>
    </source>
</evidence>
<feature type="transmembrane region" description="Helical" evidence="8">
    <location>
        <begin position="82"/>
        <end position="103"/>
    </location>
</feature>
<comment type="similarity">
    <text evidence="2">Belongs to the autoinducer-2 exporter (AI-2E) (TC 2.A.86) family.</text>
</comment>
<evidence type="ECO:0000256" key="7">
    <source>
        <dbReference type="ARBA" id="ARBA00023136"/>
    </source>
</evidence>
<keyword evidence="10" id="KW-1185">Reference proteome</keyword>
<evidence type="ECO:0000256" key="8">
    <source>
        <dbReference type="SAM" id="Phobius"/>
    </source>
</evidence>
<feature type="transmembrane region" description="Helical" evidence="8">
    <location>
        <begin position="269"/>
        <end position="296"/>
    </location>
</feature>
<keyword evidence="5 8" id="KW-0812">Transmembrane</keyword>
<sequence length="373" mass="39121">MATLPPMTEDPPGEDPRRAEAQRVEIVFTARTLLTLLGVAALVALGLLSLGTVISIVLAAVLAFGLDPIVVGLVARGWKRGVASLSVFFGLFAAVFALVLVTAGPVWREIVEFIQAVPGYWEEISSKPGFQDILSTANADNHIADLLKQLAEGLPDAASALLGIAGGVFGSVLSLVTLTFLALFLLMERPTITDWLFGFTRPETDGRWRPVLEDSISAISSSLIGNLAISLVAATVAGVSAWLLGLPFPLVLAVITGLLDLIPQIGATVAAVILVAVALTVGTTEAIIMLIVQLVYQQLENYVVYPIVYRKAVSLSGFTTIAAVLMFGSLLGVVGAILAVPFAAVVKIVLREATRPRTEQMAALRGGSADGVD</sequence>
<keyword evidence="7 8" id="KW-0472">Membrane</keyword>
<evidence type="ECO:0000313" key="10">
    <source>
        <dbReference type="Proteomes" id="UP001149140"/>
    </source>
</evidence>
<evidence type="ECO:0000256" key="3">
    <source>
        <dbReference type="ARBA" id="ARBA00022448"/>
    </source>
</evidence>
<keyword evidence="4" id="KW-1003">Cell membrane</keyword>
<reference evidence="9" key="1">
    <citation type="submission" date="2022-10" db="EMBL/GenBank/DDBJ databases">
        <title>The WGS of Solirubrobacter ginsenosidimutans DSM 21036.</title>
        <authorList>
            <person name="Jiang Z."/>
        </authorList>
    </citation>
    <scope>NUCLEOTIDE SEQUENCE</scope>
    <source>
        <strain evidence="9">DSM 21036</strain>
    </source>
</reference>
<evidence type="ECO:0000256" key="1">
    <source>
        <dbReference type="ARBA" id="ARBA00004651"/>
    </source>
</evidence>
<feature type="transmembrane region" description="Helical" evidence="8">
    <location>
        <begin position="53"/>
        <end position="75"/>
    </location>
</feature>
<feature type="transmembrane region" description="Helical" evidence="8">
    <location>
        <begin position="242"/>
        <end position="262"/>
    </location>
</feature>
<feature type="transmembrane region" description="Helical" evidence="8">
    <location>
        <begin position="160"/>
        <end position="186"/>
    </location>
</feature>
<dbReference type="GO" id="GO:0055085">
    <property type="term" value="P:transmembrane transport"/>
    <property type="evidence" value="ECO:0007669"/>
    <property type="project" value="TreeGrafter"/>
</dbReference>
<evidence type="ECO:0000313" key="9">
    <source>
        <dbReference type="EMBL" id="MDA0160057.1"/>
    </source>
</evidence>
<dbReference type="InterPro" id="IPR002549">
    <property type="entry name" value="AI-2E-like"/>
</dbReference>
<evidence type="ECO:0000256" key="2">
    <source>
        <dbReference type="ARBA" id="ARBA00009773"/>
    </source>
</evidence>